<evidence type="ECO:0000313" key="1">
    <source>
        <dbReference type="EMBL" id="CAF0985417.1"/>
    </source>
</evidence>
<keyword evidence="2" id="KW-1185">Reference proteome</keyword>
<name>A0A814FGH7_9BILA</name>
<proteinExistence type="predicted"/>
<sequence>MTGNIALDSSQQSEQISDATIDQPIQDIINFEMPTDENSVTTKNTNQEAINNGKITLSIKRGYGSHGFCIICKRKTGSKPMMVLPIEAIVEIYLKREILIPVGARSCIDHLSDNNYVKDDQLETIPIANVSIGLTSEKIEILFQSFKYREENMSTFFQKFNDFTCVTHEMGIKITRFTKDELFFITNELKFLIMSENRTKLQALAIYLFWLKNGFDQNMKTLFHLHDDQLAIIADGTYCYCQKSINNMF</sequence>
<accession>A0A814FGH7</accession>
<dbReference type="AlphaFoldDB" id="A0A814FGH7"/>
<comment type="caution">
    <text evidence="1">The sequence shown here is derived from an EMBL/GenBank/DDBJ whole genome shotgun (WGS) entry which is preliminary data.</text>
</comment>
<dbReference type="OrthoDB" id="10061678at2759"/>
<reference evidence="1" key="1">
    <citation type="submission" date="2021-02" db="EMBL/GenBank/DDBJ databases">
        <authorList>
            <person name="Nowell W R."/>
        </authorList>
    </citation>
    <scope>NUCLEOTIDE SEQUENCE</scope>
    <source>
        <strain evidence="1">Ploen Becks lab</strain>
    </source>
</reference>
<protein>
    <submittedName>
        <fullName evidence="1">Uncharacterized protein</fullName>
    </submittedName>
</protein>
<dbReference type="EMBL" id="CAJNOC010003502">
    <property type="protein sequence ID" value="CAF0985417.1"/>
    <property type="molecule type" value="Genomic_DNA"/>
</dbReference>
<dbReference type="Proteomes" id="UP000663879">
    <property type="component" value="Unassembled WGS sequence"/>
</dbReference>
<gene>
    <name evidence="1" type="ORF">OXX778_LOCUS15642</name>
</gene>
<organism evidence="1 2">
    <name type="scientific">Brachionus calyciflorus</name>
    <dbReference type="NCBI Taxonomy" id="104777"/>
    <lineage>
        <taxon>Eukaryota</taxon>
        <taxon>Metazoa</taxon>
        <taxon>Spiralia</taxon>
        <taxon>Gnathifera</taxon>
        <taxon>Rotifera</taxon>
        <taxon>Eurotatoria</taxon>
        <taxon>Monogononta</taxon>
        <taxon>Pseudotrocha</taxon>
        <taxon>Ploima</taxon>
        <taxon>Brachionidae</taxon>
        <taxon>Brachionus</taxon>
    </lineage>
</organism>
<evidence type="ECO:0000313" key="2">
    <source>
        <dbReference type="Proteomes" id="UP000663879"/>
    </source>
</evidence>